<reference evidence="1 2" key="1">
    <citation type="submission" date="2017-04" db="EMBL/GenBank/DDBJ databases">
        <title>Characterization, genome and methylation analysis of a phthalic acid esters degrading strain Sphingobium yanoikuyae SHJ.</title>
        <authorList>
            <person name="Feng L."/>
        </authorList>
    </citation>
    <scope>NUCLEOTIDE SEQUENCE [LARGE SCALE GENOMIC DNA]</scope>
    <source>
        <strain evidence="1 2">SHJ</strain>
    </source>
</reference>
<organism evidence="1 2">
    <name type="scientific">Sphingobium yanoikuyae</name>
    <name type="common">Sphingomonas yanoikuyae</name>
    <dbReference type="NCBI Taxonomy" id="13690"/>
    <lineage>
        <taxon>Bacteria</taxon>
        <taxon>Pseudomonadati</taxon>
        <taxon>Pseudomonadota</taxon>
        <taxon>Alphaproteobacteria</taxon>
        <taxon>Sphingomonadales</taxon>
        <taxon>Sphingomonadaceae</taxon>
        <taxon>Sphingobium</taxon>
    </lineage>
</organism>
<gene>
    <name evidence="1" type="ORF">BV87_02275</name>
</gene>
<dbReference type="EMBL" id="CP020925">
    <property type="protein sequence ID" value="ATP17323.1"/>
    <property type="molecule type" value="Genomic_DNA"/>
</dbReference>
<dbReference type="RefSeq" id="WP_048936700.1">
    <property type="nucleotide sequence ID" value="NZ_CP020925.1"/>
</dbReference>
<accession>A0A0J9D6W8</accession>
<protein>
    <recommendedName>
        <fullName evidence="3">ABC transporter substrate-binding protein</fullName>
    </recommendedName>
</protein>
<evidence type="ECO:0000313" key="2">
    <source>
        <dbReference type="Proteomes" id="UP000037029"/>
    </source>
</evidence>
<dbReference type="Gene3D" id="3.40.190.10">
    <property type="entry name" value="Periplasmic binding protein-like II"/>
    <property type="match status" value="1"/>
</dbReference>
<dbReference type="Proteomes" id="UP000037029">
    <property type="component" value="Chromosome"/>
</dbReference>
<evidence type="ECO:0008006" key="3">
    <source>
        <dbReference type="Google" id="ProtNLM"/>
    </source>
</evidence>
<dbReference type="PROSITE" id="PS51257">
    <property type="entry name" value="PROKAR_LIPOPROTEIN"/>
    <property type="match status" value="1"/>
</dbReference>
<name>A0A0J9D6W8_SPHYA</name>
<sequence>MKRAIILAVSLLAACDILPRDPAGTSKRIAEQRTFTVALADPTVHEAAQVRTLVHEIERRTGAKAQWRTGAGEALFQQLDDGTLDLVIGRFSAESPWAMDVAFGPPLSTTGTKDTPLQLKAAMRNGENRWIMTVERASRAISQEARDE</sequence>
<evidence type="ECO:0000313" key="1">
    <source>
        <dbReference type="EMBL" id="ATP17323.1"/>
    </source>
</evidence>
<proteinExistence type="predicted"/>
<dbReference type="AlphaFoldDB" id="A0A0J9D6W8"/>